<organism evidence="1 2">
    <name type="scientific">Hyalomma asiaticum</name>
    <name type="common">Tick</name>
    <dbReference type="NCBI Taxonomy" id="266040"/>
    <lineage>
        <taxon>Eukaryota</taxon>
        <taxon>Metazoa</taxon>
        <taxon>Ecdysozoa</taxon>
        <taxon>Arthropoda</taxon>
        <taxon>Chelicerata</taxon>
        <taxon>Arachnida</taxon>
        <taxon>Acari</taxon>
        <taxon>Parasitiformes</taxon>
        <taxon>Ixodida</taxon>
        <taxon>Ixodoidea</taxon>
        <taxon>Ixodidae</taxon>
        <taxon>Hyalomminae</taxon>
        <taxon>Hyalomma</taxon>
    </lineage>
</organism>
<evidence type="ECO:0000313" key="2">
    <source>
        <dbReference type="Proteomes" id="UP000821845"/>
    </source>
</evidence>
<dbReference type="EMBL" id="CM023484">
    <property type="protein sequence ID" value="KAH6933384.1"/>
    <property type="molecule type" value="Genomic_DNA"/>
</dbReference>
<evidence type="ECO:0000313" key="1">
    <source>
        <dbReference type="EMBL" id="KAH6933384.1"/>
    </source>
</evidence>
<protein>
    <submittedName>
        <fullName evidence="1">Uncharacterized protein</fullName>
    </submittedName>
</protein>
<keyword evidence="2" id="KW-1185">Reference proteome</keyword>
<sequence length="87" mass="9421">MADKTVGRRRERDVQHVGSVADVTVLVWVDNVTIGDNVLGDVPVACAPEVNGSSFEELDAALAIRRLSPEREGVICAVYGKKGEIHY</sequence>
<proteinExistence type="predicted"/>
<reference evidence="1" key="1">
    <citation type="submission" date="2020-05" db="EMBL/GenBank/DDBJ databases">
        <title>Large-scale comparative analyses of tick genomes elucidate their genetic diversity and vector capacities.</title>
        <authorList>
            <person name="Jia N."/>
            <person name="Wang J."/>
            <person name="Shi W."/>
            <person name="Du L."/>
            <person name="Sun Y."/>
            <person name="Zhan W."/>
            <person name="Jiang J."/>
            <person name="Wang Q."/>
            <person name="Zhang B."/>
            <person name="Ji P."/>
            <person name="Sakyi L.B."/>
            <person name="Cui X."/>
            <person name="Yuan T."/>
            <person name="Jiang B."/>
            <person name="Yang W."/>
            <person name="Lam T.T.-Y."/>
            <person name="Chang Q."/>
            <person name="Ding S."/>
            <person name="Wang X."/>
            <person name="Zhu J."/>
            <person name="Ruan X."/>
            <person name="Zhao L."/>
            <person name="Wei J."/>
            <person name="Que T."/>
            <person name="Du C."/>
            <person name="Cheng J."/>
            <person name="Dai P."/>
            <person name="Han X."/>
            <person name="Huang E."/>
            <person name="Gao Y."/>
            <person name="Liu J."/>
            <person name="Shao H."/>
            <person name="Ye R."/>
            <person name="Li L."/>
            <person name="Wei W."/>
            <person name="Wang X."/>
            <person name="Wang C."/>
            <person name="Yang T."/>
            <person name="Huo Q."/>
            <person name="Li W."/>
            <person name="Guo W."/>
            <person name="Chen H."/>
            <person name="Zhou L."/>
            <person name="Ni X."/>
            <person name="Tian J."/>
            <person name="Zhou Y."/>
            <person name="Sheng Y."/>
            <person name="Liu T."/>
            <person name="Pan Y."/>
            <person name="Xia L."/>
            <person name="Li J."/>
            <person name="Zhao F."/>
            <person name="Cao W."/>
        </authorList>
    </citation>
    <scope>NUCLEOTIDE SEQUENCE</scope>
    <source>
        <strain evidence="1">Hyas-2018</strain>
    </source>
</reference>
<comment type="caution">
    <text evidence="1">The sequence shown here is derived from an EMBL/GenBank/DDBJ whole genome shotgun (WGS) entry which is preliminary data.</text>
</comment>
<accession>A0ACB7SL51</accession>
<gene>
    <name evidence="1" type="ORF">HPB50_014493</name>
</gene>
<dbReference type="Proteomes" id="UP000821845">
    <property type="component" value="Chromosome 4"/>
</dbReference>
<name>A0ACB7SL51_HYAAI</name>